<dbReference type="SUPFAM" id="SSF53697">
    <property type="entry name" value="SIS domain"/>
    <property type="match status" value="1"/>
</dbReference>
<dbReference type="PROSITE" id="PS51071">
    <property type="entry name" value="HTH_RPIR"/>
    <property type="match status" value="1"/>
</dbReference>
<evidence type="ECO:0000256" key="2">
    <source>
        <dbReference type="ARBA" id="ARBA00023125"/>
    </source>
</evidence>
<dbReference type="InterPro" id="IPR009057">
    <property type="entry name" value="Homeodomain-like_sf"/>
</dbReference>
<dbReference type="PANTHER" id="PTHR30514:SF10">
    <property type="entry name" value="MURR_RPIR FAMILY TRANSCRIPTIONAL REGULATOR"/>
    <property type="match status" value="1"/>
</dbReference>
<organism evidence="6 7">
    <name type="scientific">Ileibacterium valens</name>
    <dbReference type="NCBI Taxonomy" id="1862668"/>
    <lineage>
        <taxon>Bacteria</taxon>
        <taxon>Bacillati</taxon>
        <taxon>Bacillota</taxon>
        <taxon>Erysipelotrichia</taxon>
        <taxon>Erysipelotrichales</taxon>
        <taxon>Erysipelotrichaceae</taxon>
        <taxon>Ileibacterium</taxon>
    </lineage>
</organism>
<dbReference type="OrthoDB" id="3684496at2"/>
<gene>
    <name evidence="6" type="ORF">BO222_05395</name>
</gene>
<dbReference type="PROSITE" id="PS51464">
    <property type="entry name" value="SIS"/>
    <property type="match status" value="1"/>
</dbReference>
<evidence type="ECO:0000256" key="1">
    <source>
        <dbReference type="ARBA" id="ARBA00023015"/>
    </source>
</evidence>
<dbReference type="EMBL" id="MPJW01000112">
    <property type="protein sequence ID" value="OLU40271.1"/>
    <property type="molecule type" value="Genomic_DNA"/>
</dbReference>
<dbReference type="InterPro" id="IPR000281">
    <property type="entry name" value="HTH_RpiR"/>
</dbReference>
<dbReference type="GO" id="GO:1901135">
    <property type="term" value="P:carbohydrate derivative metabolic process"/>
    <property type="evidence" value="ECO:0007669"/>
    <property type="project" value="InterPro"/>
</dbReference>
<evidence type="ECO:0008006" key="8">
    <source>
        <dbReference type="Google" id="ProtNLM"/>
    </source>
</evidence>
<comment type="caution">
    <text evidence="6">The sequence shown here is derived from an EMBL/GenBank/DDBJ whole genome shotgun (WGS) entry which is preliminary data.</text>
</comment>
<dbReference type="InterPro" id="IPR047640">
    <property type="entry name" value="RpiR-like"/>
</dbReference>
<keyword evidence="2" id="KW-0238">DNA-binding</keyword>
<keyword evidence="1" id="KW-0805">Transcription regulation</keyword>
<dbReference type="GO" id="GO:0097367">
    <property type="term" value="F:carbohydrate derivative binding"/>
    <property type="evidence" value="ECO:0007669"/>
    <property type="project" value="InterPro"/>
</dbReference>
<dbReference type="Gene3D" id="3.40.50.10490">
    <property type="entry name" value="Glucose-6-phosphate isomerase like protein, domain 1"/>
    <property type="match status" value="1"/>
</dbReference>
<dbReference type="GO" id="GO:0003677">
    <property type="term" value="F:DNA binding"/>
    <property type="evidence" value="ECO:0007669"/>
    <property type="project" value="UniProtKB-KW"/>
</dbReference>
<dbReference type="RefSeq" id="WP_075819089.1">
    <property type="nucleotide sequence ID" value="NZ_CAJUTZ010000028.1"/>
</dbReference>
<evidence type="ECO:0000259" key="4">
    <source>
        <dbReference type="PROSITE" id="PS51071"/>
    </source>
</evidence>
<evidence type="ECO:0000313" key="7">
    <source>
        <dbReference type="Proteomes" id="UP000186341"/>
    </source>
</evidence>
<dbReference type="GO" id="GO:0003700">
    <property type="term" value="F:DNA-binding transcription factor activity"/>
    <property type="evidence" value="ECO:0007669"/>
    <property type="project" value="InterPro"/>
</dbReference>
<feature type="domain" description="HTH rpiR-type" evidence="4">
    <location>
        <begin position="1"/>
        <end position="75"/>
    </location>
</feature>
<sequence>MLIKDRIKNSRLSPAEQGIADFLIEEAERVGQLKAIDVAQATYTSSPAVVRFCHKMGFSGWNEFRDAFYKEAVYLNRHFQDVDPNIPFHKGDSMMEIAGRIATLYTESVEDTMELLDRKELEKAVDILSNARRIAVFAVSNVIYFASEFVYYLEKIDKLVLSPSLNGDVYYNAMRLEKEDAAIILSYSGETSQLRGIVEILHEQNIPYVAITSIGGNSVSDYASAVLNITTREKSYSKIAGYTSAMSFHLILDILYSCLFARDYSKNLDYKISRSRFEKDRGNTRNAILRENTSLSVSEVVRNMNSRKIKK</sequence>
<evidence type="ECO:0000313" key="6">
    <source>
        <dbReference type="EMBL" id="OLU40271.1"/>
    </source>
</evidence>
<dbReference type="Gene3D" id="1.10.10.10">
    <property type="entry name" value="Winged helix-like DNA-binding domain superfamily/Winged helix DNA-binding domain"/>
    <property type="match status" value="1"/>
</dbReference>
<accession>A0A1U7NGJ3</accession>
<keyword evidence="7" id="KW-1185">Reference proteome</keyword>
<dbReference type="AlphaFoldDB" id="A0A1U7NGJ3"/>
<protein>
    <recommendedName>
        <fullName evidence="8">Sugar isomerase</fullName>
    </recommendedName>
</protein>
<dbReference type="InterPro" id="IPR036388">
    <property type="entry name" value="WH-like_DNA-bd_sf"/>
</dbReference>
<dbReference type="InterPro" id="IPR035472">
    <property type="entry name" value="RpiR-like_SIS"/>
</dbReference>
<dbReference type="Pfam" id="PF01418">
    <property type="entry name" value="HTH_6"/>
    <property type="match status" value="1"/>
</dbReference>
<dbReference type="Proteomes" id="UP000186341">
    <property type="component" value="Unassembled WGS sequence"/>
</dbReference>
<keyword evidence="3" id="KW-0804">Transcription</keyword>
<dbReference type="InterPro" id="IPR001347">
    <property type="entry name" value="SIS_dom"/>
</dbReference>
<reference evidence="6 7" key="1">
    <citation type="submission" date="2016-11" db="EMBL/GenBank/DDBJ databases">
        <title>Description of two novel members of the family Erysipelotrichaceae: Ileibacterium lipovorans gen. nov., sp. nov. and Dubosiella newyorkensis, gen. nov., sp. nov.</title>
        <authorList>
            <person name="Cox L.M."/>
            <person name="Sohn J."/>
            <person name="Tyrrell K.L."/>
            <person name="Citron D.M."/>
            <person name="Lawson P.A."/>
            <person name="Patel N.B."/>
            <person name="Iizumi T."/>
            <person name="Perez-Perez G.I."/>
            <person name="Goldstein E.J."/>
            <person name="Blaser M.J."/>
        </authorList>
    </citation>
    <scope>NUCLEOTIDE SEQUENCE [LARGE SCALE GENOMIC DNA]</scope>
    <source>
        <strain evidence="6 7">NYU-BL-A3</strain>
    </source>
</reference>
<proteinExistence type="predicted"/>
<evidence type="ECO:0000256" key="3">
    <source>
        <dbReference type="ARBA" id="ARBA00023163"/>
    </source>
</evidence>
<name>A0A1U7NGJ3_9FIRM</name>
<dbReference type="InterPro" id="IPR046348">
    <property type="entry name" value="SIS_dom_sf"/>
</dbReference>
<dbReference type="PANTHER" id="PTHR30514">
    <property type="entry name" value="GLUCOKINASE"/>
    <property type="match status" value="1"/>
</dbReference>
<dbReference type="Pfam" id="PF01380">
    <property type="entry name" value="SIS"/>
    <property type="match status" value="1"/>
</dbReference>
<feature type="domain" description="SIS" evidence="5">
    <location>
        <begin position="124"/>
        <end position="265"/>
    </location>
</feature>
<evidence type="ECO:0000259" key="5">
    <source>
        <dbReference type="PROSITE" id="PS51464"/>
    </source>
</evidence>
<dbReference type="GeneID" id="82202647"/>
<dbReference type="CDD" id="cd05013">
    <property type="entry name" value="SIS_RpiR"/>
    <property type="match status" value="1"/>
</dbReference>
<dbReference type="SUPFAM" id="SSF46689">
    <property type="entry name" value="Homeodomain-like"/>
    <property type="match status" value="1"/>
</dbReference>